<dbReference type="OrthoDB" id="3536267at2"/>
<keyword evidence="4" id="KW-1185">Reference proteome</keyword>
<dbReference type="EMBL" id="BPQI01000164">
    <property type="protein sequence ID" value="GJD58706.1"/>
    <property type="molecule type" value="Genomic_DNA"/>
</dbReference>
<proteinExistence type="predicted"/>
<accession>A0A564G3V1</accession>
<name>A0A564G3V1_9HYPH</name>
<dbReference type="Proteomes" id="UP001055303">
    <property type="component" value="Unassembled WGS sequence"/>
</dbReference>
<gene>
    <name evidence="1" type="ORF">IFDJLNFL_4629</name>
    <name evidence="2" type="ORF">MTDSW087_04900</name>
</gene>
<reference evidence="2 3" key="1">
    <citation type="submission" date="2019-06" db="EMBL/GenBank/DDBJ databases">
        <authorList>
            <person name="Rodrigo-Torres L."/>
            <person name="Arahal R. D."/>
            <person name="Lucena T."/>
        </authorList>
    </citation>
    <scope>NUCLEOTIDE SEQUENCE [LARGE SCALE GENOMIC DNA]</scope>
    <source>
        <strain evidence="2 3">SW08-7</strain>
    </source>
</reference>
<dbReference type="RefSeq" id="WP_144767521.1">
    <property type="nucleotide sequence ID" value="NZ_BPQI01000164.1"/>
</dbReference>
<sequence length="78" mass="8758">MTSLIPTIGRIVHLRLAHGETSNGQTVVPAIITAVHQPGRTDSEVNLQVFYDMAPVNFMTGVRRGDEKTVRSWFWPPR</sequence>
<protein>
    <submittedName>
        <fullName evidence="2">Uncharacterized protein</fullName>
    </submittedName>
</protein>
<evidence type="ECO:0000313" key="4">
    <source>
        <dbReference type="Proteomes" id="UP001055303"/>
    </source>
</evidence>
<evidence type="ECO:0000313" key="3">
    <source>
        <dbReference type="Proteomes" id="UP000401717"/>
    </source>
</evidence>
<dbReference type="EMBL" id="CABFVH010000048">
    <property type="protein sequence ID" value="VUF15165.1"/>
    <property type="molecule type" value="Genomic_DNA"/>
</dbReference>
<dbReference type="AlphaFoldDB" id="A0A564G3V1"/>
<evidence type="ECO:0000313" key="2">
    <source>
        <dbReference type="EMBL" id="VUF15165.1"/>
    </source>
</evidence>
<dbReference type="Proteomes" id="UP000401717">
    <property type="component" value="Unassembled WGS sequence"/>
</dbReference>
<reference evidence="1" key="3">
    <citation type="submission" date="2021-08" db="EMBL/GenBank/DDBJ databases">
        <authorList>
            <person name="Tani A."/>
            <person name="Ola A."/>
            <person name="Ogura Y."/>
            <person name="Katsura K."/>
            <person name="Hayashi T."/>
        </authorList>
    </citation>
    <scope>NUCLEOTIDE SEQUENCE</scope>
    <source>
        <strain evidence="1">DSM 22415</strain>
    </source>
</reference>
<reference evidence="1" key="2">
    <citation type="journal article" date="2021" name="Front. Microbiol.">
        <title>Comprehensive Comparative Genomics and Phenotyping of Methylobacterium Species.</title>
        <authorList>
            <person name="Alessa O."/>
            <person name="Ogura Y."/>
            <person name="Fujitani Y."/>
            <person name="Takami H."/>
            <person name="Hayashi T."/>
            <person name="Sahin N."/>
            <person name="Tani A."/>
        </authorList>
    </citation>
    <scope>NUCLEOTIDE SEQUENCE</scope>
    <source>
        <strain evidence="1">DSM 22415</strain>
    </source>
</reference>
<evidence type="ECO:0000313" key="1">
    <source>
        <dbReference type="EMBL" id="GJD58706.1"/>
    </source>
</evidence>
<organism evidence="2 3">
    <name type="scientific">Methylobacterium dankookense</name>
    <dbReference type="NCBI Taxonomy" id="560405"/>
    <lineage>
        <taxon>Bacteria</taxon>
        <taxon>Pseudomonadati</taxon>
        <taxon>Pseudomonadota</taxon>
        <taxon>Alphaproteobacteria</taxon>
        <taxon>Hyphomicrobiales</taxon>
        <taxon>Methylobacteriaceae</taxon>
        <taxon>Methylobacterium</taxon>
    </lineage>
</organism>